<reference evidence="8" key="3">
    <citation type="submission" date="2018-02" db="EMBL/GenBank/DDBJ databases">
        <title>Phenotypic characterization and whole genome analysis of multidrug-resistant, extended-spectrum beta-lactamase-producing bacteria isolated from dogs in Germany.</title>
        <authorList>
            <person name="Williamson C."/>
        </authorList>
    </citation>
    <scope>NUCLEOTIDE SEQUENCE [LARGE SCALE GENOMIC DNA]</scope>
    <source>
        <strain evidence="8">AFG_SD03_1510_Ahy_093</strain>
    </source>
</reference>
<evidence type="ECO:0000259" key="5">
    <source>
        <dbReference type="Pfam" id="PF03968"/>
    </source>
</evidence>
<dbReference type="GO" id="GO:0043165">
    <property type="term" value="P:Gram-negative-bacterium-type cell outer membrane assembly"/>
    <property type="evidence" value="ECO:0007669"/>
    <property type="project" value="UniProtKB-UniRule"/>
</dbReference>
<dbReference type="EMBL" id="PUTQ01000011">
    <property type="protein sequence ID" value="RCF50149.1"/>
    <property type="molecule type" value="Genomic_DNA"/>
</dbReference>
<evidence type="ECO:0000256" key="3">
    <source>
        <dbReference type="ARBA" id="ARBA00022764"/>
    </source>
</evidence>
<comment type="subcellular location">
    <subcellularLocation>
        <location evidence="4">Periplasm</location>
    </subcellularLocation>
</comment>
<dbReference type="GO" id="GO:0009279">
    <property type="term" value="C:cell outer membrane"/>
    <property type="evidence" value="ECO:0007669"/>
    <property type="project" value="TreeGrafter"/>
</dbReference>
<reference evidence="7" key="4">
    <citation type="submission" date="2018-02" db="EMBL/GenBank/DDBJ databases">
        <authorList>
            <person name="Williamson C."/>
        </authorList>
    </citation>
    <scope>NUCLEOTIDE SEQUENCE</scope>
    <source>
        <strain evidence="7">AFG_SD03_1510_Ahy_093</strain>
    </source>
</reference>
<reference evidence="6" key="1">
    <citation type="journal article" date="2018" name="Genome Biol.">
        <title>SKESA: strategic k-mer extension for scrupulous assemblies.</title>
        <authorList>
            <person name="Souvorov A."/>
            <person name="Agarwala R."/>
            <person name="Lipman D.J."/>
        </authorList>
    </citation>
    <scope>NUCLEOTIDE SEQUENCE</scope>
    <source>
        <strain evidence="6">OLC2673_Aeromonas</strain>
    </source>
</reference>
<gene>
    <name evidence="4 6" type="primary">lptA</name>
    <name evidence="7" type="ORF">C6C11_09625</name>
    <name evidence="6" type="ORF">JAJ28_001752</name>
</gene>
<dbReference type="GO" id="GO:0015920">
    <property type="term" value="P:lipopolysaccharide transport"/>
    <property type="evidence" value="ECO:0007669"/>
    <property type="project" value="UniProtKB-UniRule"/>
</dbReference>
<dbReference type="PANTHER" id="PTHR36504:SF1">
    <property type="entry name" value="LIPOPOLYSACCHARIDE EXPORT SYSTEM PROTEIN LPTA"/>
    <property type="match status" value="1"/>
</dbReference>
<dbReference type="InterPro" id="IPR014340">
    <property type="entry name" value="LptA"/>
</dbReference>
<evidence type="ECO:0000256" key="1">
    <source>
        <dbReference type="ARBA" id="ARBA00022448"/>
    </source>
</evidence>
<proteinExistence type="inferred from homology"/>
<keyword evidence="3 4" id="KW-0574">Periplasm</keyword>
<reference evidence="7 8" key="2">
    <citation type="journal article" date="2018" name="PLoS ONE">
        <title>Phenotypic characterization and whole genome analysis of extended-spectrum beta-lactamase-producing bacteria isolated from dogs in Germany.</title>
        <authorList>
            <person name="Boehmer T."/>
            <person name="Vogler A.J."/>
            <person name="Thomas A."/>
            <person name="Sauer S."/>
            <person name="Hergenroether M."/>
            <person name="Straubinger R.K."/>
            <person name="Birdsell D."/>
            <person name="Keim P."/>
            <person name="Sahl J.W."/>
            <person name="Williamson C.H."/>
            <person name="Riehm J.M."/>
        </authorList>
    </citation>
    <scope>NUCLEOTIDE SEQUENCE [LARGE SCALE GENOMIC DNA]</scope>
    <source>
        <strain evidence="7 8">AFG_SD03_1510_Ahy_093</strain>
    </source>
</reference>
<accession>A0A1V2FBJ8</accession>
<dbReference type="InterPro" id="IPR052037">
    <property type="entry name" value="LPS_export_LptA"/>
</dbReference>
<dbReference type="HAMAP" id="MF_01914">
    <property type="entry name" value="LPS_assembly_LptA"/>
    <property type="match status" value="1"/>
</dbReference>
<dbReference type="InterPro" id="IPR005653">
    <property type="entry name" value="OstA-like_N"/>
</dbReference>
<name>A0A1V2FBJ8_AERHY</name>
<dbReference type="Proteomes" id="UP000253075">
    <property type="component" value="Unassembled WGS sequence"/>
</dbReference>
<dbReference type="Proteomes" id="UP000859505">
    <property type="component" value="Unassembled WGS sequence"/>
</dbReference>
<feature type="chain" id="PRO_5043057634" description="Lipopolysaccharide export system protein LptA" evidence="4">
    <location>
        <begin position="32"/>
        <end position="187"/>
    </location>
</feature>
<evidence type="ECO:0000313" key="6">
    <source>
        <dbReference type="EMBL" id="HAT6344033.1"/>
    </source>
</evidence>
<keyword evidence="1 4" id="KW-0813">Transport</keyword>
<keyword evidence="2 4" id="KW-0732">Signal</keyword>
<evidence type="ECO:0000313" key="9">
    <source>
        <dbReference type="Proteomes" id="UP000859505"/>
    </source>
</evidence>
<organism evidence="6 9">
    <name type="scientific">Aeromonas hydrophila</name>
    <dbReference type="NCBI Taxonomy" id="644"/>
    <lineage>
        <taxon>Bacteria</taxon>
        <taxon>Pseudomonadati</taxon>
        <taxon>Pseudomonadota</taxon>
        <taxon>Gammaproteobacteria</taxon>
        <taxon>Aeromonadales</taxon>
        <taxon>Aeromonadaceae</taxon>
        <taxon>Aeromonas</taxon>
    </lineage>
</organism>
<dbReference type="GO" id="GO:0030288">
    <property type="term" value="C:outer membrane-bounded periplasmic space"/>
    <property type="evidence" value="ECO:0007669"/>
    <property type="project" value="TreeGrafter"/>
</dbReference>
<comment type="caution">
    <text evidence="6">The sequence shown here is derived from an EMBL/GenBank/DDBJ whole genome shotgun (WGS) entry which is preliminary data.</text>
</comment>
<dbReference type="GO" id="GO:0017089">
    <property type="term" value="F:glycolipid transfer activity"/>
    <property type="evidence" value="ECO:0007669"/>
    <property type="project" value="TreeGrafter"/>
</dbReference>
<dbReference type="EMBL" id="DACTUL010000011">
    <property type="protein sequence ID" value="HAT6344033.1"/>
    <property type="molecule type" value="Genomic_DNA"/>
</dbReference>
<evidence type="ECO:0000256" key="4">
    <source>
        <dbReference type="HAMAP-Rule" id="MF_01914"/>
    </source>
</evidence>
<sequence length="187" mass="20852" precursor="true">MNYWIRAMPSISMKNANLALAALLLCGTVSAKESDFAEKVYVDAVKQVAEMQDNRITFEQDVTITQGTIKIKADKVVVIRSGEKGAEVMTAYGKPATFFQILDNGKPVNAHGNSIRYELKNRLVTITGNGQLKQEDSQVNGDLIRYDIVKQKMIAESKTPNQRVKTVFLPDQVENFDKPADQKKQGK</sequence>
<comment type="similarity">
    <text evidence="4">Belongs to the LptA family.</text>
</comment>
<dbReference type="NCBIfam" id="TIGR03002">
    <property type="entry name" value="outer_YhbN_LptA"/>
    <property type="match status" value="1"/>
</dbReference>
<feature type="domain" description="Organic solvent tolerance-like N-terminal" evidence="5">
    <location>
        <begin position="41"/>
        <end position="152"/>
    </location>
</feature>
<comment type="function">
    <text evidence="4">Involved in the assembly of lipopolysaccharide (LPS). Required for the translocation of LPS from the inner membrane to the outer membrane. May form a bridge between the inner membrane and the outer membrane, via interactions with LptC and LptD, thereby facilitating LPS transfer across the periplasm.</text>
</comment>
<evidence type="ECO:0000313" key="7">
    <source>
        <dbReference type="EMBL" id="RCF50149.1"/>
    </source>
</evidence>
<dbReference type="Gene3D" id="2.60.450.10">
    <property type="entry name" value="Lipopolysaccharide (LPS) transport protein A like domain"/>
    <property type="match status" value="1"/>
</dbReference>
<dbReference type="PANTHER" id="PTHR36504">
    <property type="entry name" value="LIPOPOLYSACCHARIDE EXPORT SYSTEM PROTEIN LPTA"/>
    <property type="match status" value="1"/>
</dbReference>
<dbReference type="AlphaFoldDB" id="A0A1V2FBJ8"/>
<comment type="subunit">
    <text evidence="4">Component of the lipopolysaccharide transport and assembly complex.</text>
</comment>
<dbReference type="Pfam" id="PF03968">
    <property type="entry name" value="LptD_N"/>
    <property type="match status" value="1"/>
</dbReference>
<evidence type="ECO:0000256" key="2">
    <source>
        <dbReference type="ARBA" id="ARBA00022729"/>
    </source>
</evidence>
<protein>
    <recommendedName>
        <fullName evidence="4">Lipopolysaccharide export system protein LptA</fullName>
    </recommendedName>
</protein>
<evidence type="ECO:0000313" key="8">
    <source>
        <dbReference type="Proteomes" id="UP000253075"/>
    </source>
</evidence>
<feature type="signal peptide" evidence="4">
    <location>
        <begin position="1"/>
        <end position="31"/>
    </location>
</feature>
<dbReference type="GO" id="GO:0001530">
    <property type="term" value="F:lipopolysaccharide binding"/>
    <property type="evidence" value="ECO:0007669"/>
    <property type="project" value="InterPro"/>
</dbReference>
<reference evidence="6" key="5">
    <citation type="submission" date="2020-01" db="EMBL/GenBank/DDBJ databases">
        <authorList>
            <consortium name="NCBI Pathogen Detection Project"/>
        </authorList>
    </citation>
    <scope>NUCLEOTIDE SEQUENCE</scope>
    <source>
        <strain evidence="6">OLC2673_Aeromonas</strain>
    </source>
</reference>